<name>A0A7J6V0E1_THATH</name>
<organism evidence="3 4">
    <name type="scientific">Thalictrum thalictroides</name>
    <name type="common">Rue-anemone</name>
    <name type="synonym">Anemone thalictroides</name>
    <dbReference type="NCBI Taxonomy" id="46969"/>
    <lineage>
        <taxon>Eukaryota</taxon>
        <taxon>Viridiplantae</taxon>
        <taxon>Streptophyta</taxon>
        <taxon>Embryophyta</taxon>
        <taxon>Tracheophyta</taxon>
        <taxon>Spermatophyta</taxon>
        <taxon>Magnoliopsida</taxon>
        <taxon>Ranunculales</taxon>
        <taxon>Ranunculaceae</taxon>
        <taxon>Thalictroideae</taxon>
        <taxon>Thalictrum</taxon>
    </lineage>
</organism>
<keyword evidence="2" id="KW-0472">Membrane</keyword>
<accession>A0A7J6V0E1</accession>
<dbReference type="EMBL" id="JABWDY010040357">
    <property type="protein sequence ID" value="KAF5178178.1"/>
    <property type="molecule type" value="Genomic_DNA"/>
</dbReference>
<dbReference type="OrthoDB" id="1880850at2759"/>
<protein>
    <submittedName>
        <fullName evidence="3">Callose synthase</fullName>
    </submittedName>
</protein>
<keyword evidence="4" id="KW-1185">Reference proteome</keyword>
<dbReference type="Gene3D" id="1.25.40.270">
    <property type="entry name" value="Vacuolar protein sorting-associated protein vta1"/>
    <property type="match status" value="1"/>
</dbReference>
<gene>
    <name evidence="3" type="ORF">FRX31_032235</name>
</gene>
<comment type="caution">
    <text evidence="3">The sequence shown here is derived from an EMBL/GenBank/DDBJ whole genome shotgun (WGS) entry which is preliminary data.</text>
</comment>
<reference evidence="3 4" key="1">
    <citation type="submission" date="2020-06" db="EMBL/GenBank/DDBJ databases">
        <title>Transcriptomic and genomic resources for Thalictrum thalictroides and T. hernandezii: Facilitating candidate gene discovery in an emerging model plant lineage.</title>
        <authorList>
            <person name="Arias T."/>
            <person name="Riano-Pachon D.M."/>
            <person name="Di Stilio V.S."/>
        </authorList>
    </citation>
    <scope>NUCLEOTIDE SEQUENCE [LARGE SCALE GENOMIC DNA]</scope>
    <source>
        <strain evidence="4">cv. WT478/WT964</strain>
        <tissue evidence="3">Leaves</tissue>
    </source>
</reference>
<dbReference type="AlphaFoldDB" id="A0A7J6V0E1"/>
<comment type="subcellular location">
    <subcellularLocation>
        <location evidence="1">Endomembrane system</location>
    </subcellularLocation>
</comment>
<dbReference type="GO" id="GO:0012505">
    <property type="term" value="C:endomembrane system"/>
    <property type="evidence" value="ECO:0007669"/>
    <property type="project" value="UniProtKB-SubCell"/>
</dbReference>
<evidence type="ECO:0000313" key="4">
    <source>
        <dbReference type="Proteomes" id="UP000554482"/>
    </source>
</evidence>
<dbReference type="InterPro" id="IPR023175">
    <property type="entry name" value="Vta1/CALS_N_sf"/>
</dbReference>
<evidence type="ECO:0000313" key="3">
    <source>
        <dbReference type="EMBL" id="KAF5178178.1"/>
    </source>
</evidence>
<evidence type="ECO:0000256" key="2">
    <source>
        <dbReference type="ARBA" id="ARBA00023136"/>
    </source>
</evidence>
<evidence type="ECO:0000256" key="1">
    <source>
        <dbReference type="ARBA" id="ARBA00004308"/>
    </source>
</evidence>
<proteinExistence type="predicted"/>
<dbReference type="Proteomes" id="UP000554482">
    <property type="component" value="Unassembled WGS sequence"/>
</dbReference>
<sequence>MLLNLMIIKRRLRWFLSQENISSLASRVKRSDAREIESFYQQYYENYVRSLNKGQHGDRTQLAKTYQTTGVLFDVLCAVNKNEKNEEVAPEEMNEIYAPYNILPLDPAGASQPIMQFDEVSLDAMFPFIVL</sequence>